<sequence length="184" mass="19857">MGRVEYDGGWHIGTRASVSSGLQAVGRGKEVVREKVDNERSLDFNLTVGKIECEHAQKYTGTESPSSAAFPWFQYNLSFSPPRGVVDPQRPPPSVHCVHMSALEKSGVEALVAPAPTVPLASTAKRWPQVVAVEPVSYSWSPGARSNGFRTSIGQGAQASPGLCSAHQLFAILLHRVRTLSHQL</sequence>
<protein>
    <submittedName>
        <fullName evidence="1">Uncharacterized protein</fullName>
    </submittedName>
</protein>
<reference evidence="1" key="2">
    <citation type="submission" date="2015-07" db="EMBL/GenBank/DDBJ databases">
        <authorList>
            <person name="Noorani M."/>
        </authorList>
    </citation>
    <scope>NUCLEOTIDE SEQUENCE</scope>
    <source>
        <strain evidence="1">Yugu1</strain>
    </source>
</reference>
<dbReference type="AlphaFoldDB" id="A0A368R7Z9"/>
<gene>
    <name evidence="1" type="ORF">SETIT_5G185200v2</name>
</gene>
<evidence type="ECO:0000313" key="1">
    <source>
        <dbReference type="EMBL" id="RCV25690.1"/>
    </source>
</evidence>
<dbReference type="EMBL" id="CM003532">
    <property type="protein sequence ID" value="RCV25690.1"/>
    <property type="molecule type" value="Genomic_DNA"/>
</dbReference>
<organism evidence="1">
    <name type="scientific">Setaria italica</name>
    <name type="common">Foxtail millet</name>
    <name type="synonym">Panicum italicum</name>
    <dbReference type="NCBI Taxonomy" id="4555"/>
    <lineage>
        <taxon>Eukaryota</taxon>
        <taxon>Viridiplantae</taxon>
        <taxon>Streptophyta</taxon>
        <taxon>Embryophyta</taxon>
        <taxon>Tracheophyta</taxon>
        <taxon>Spermatophyta</taxon>
        <taxon>Magnoliopsida</taxon>
        <taxon>Liliopsida</taxon>
        <taxon>Poales</taxon>
        <taxon>Poaceae</taxon>
        <taxon>PACMAD clade</taxon>
        <taxon>Panicoideae</taxon>
        <taxon>Panicodae</taxon>
        <taxon>Paniceae</taxon>
        <taxon>Cenchrinae</taxon>
        <taxon>Setaria</taxon>
    </lineage>
</organism>
<accession>A0A368R7Z9</accession>
<name>A0A368R7Z9_SETIT</name>
<reference evidence="1" key="1">
    <citation type="journal article" date="2012" name="Nat. Biotechnol.">
        <title>Reference genome sequence of the model plant Setaria.</title>
        <authorList>
            <person name="Bennetzen J.L."/>
            <person name="Schmutz J."/>
            <person name="Wang H."/>
            <person name="Percifield R."/>
            <person name="Hawkins J."/>
            <person name="Pontaroli A.C."/>
            <person name="Estep M."/>
            <person name="Feng L."/>
            <person name="Vaughn J.N."/>
            <person name="Grimwood J."/>
            <person name="Jenkins J."/>
            <person name="Barry K."/>
            <person name="Lindquist E."/>
            <person name="Hellsten U."/>
            <person name="Deshpande S."/>
            <person name="Wang X."/>
            <person name="Wu X."/>
            <person name="Mitros T."/>
            <person name="Triplett J."/>
            <person name="Yang X."/>
            <person name="Ye C.Y."/>
            <person name="Mauro-Herrera M."/>
            <person name="Wang L."/>
            <person name="Li P."/>
            <person name="Sharma M."/>
            <person name="Sharma R."/>
            <person name="Ronald P.C."/>
            <person name="Panaud O."/>
            <person name="Kellogg E.A."/>
            <person name="Brutnell T.P."/>
            <person name="Doust A.N."/>
            <person name="Tuskan G.A."/>
            <person name="Rokhsar D."/>
            <person name="Devos K.M."/>
        </authorList>
    </citation>
    <scope>NUCLEOTIDE SEQUENCE [LARGE SCALE GENOMIC DNA]</scope>
    <source>
        <strain evidence="1">Yugu1</strain>
    </source>
</reference>
<proteinExistence type="predicted"/>